<evidence type="ECO:0000259" key="1">
    <source>
        <dbReference type="Pfam" id="PF00149"/>
    </source>
</evidence>
<protein>
    <recommendedName>
        <fullName evidence="1">Calcineurin-like phosphoesterase domain-containing protein</fullName>
    </recommendedName>
</protein>
<keyword evidence="4" id="KW-1185">Reference proteome</keyword>
<feature type="domain" description="Calcineurin-like phosphoesterase" evidence="1">
    <location>
        <begin position="51"/>
        <end position="246"/>
    </location>
</feature>
<dbReference type="Proteomes" id="UP001219901">
    <property type="component" value="Chromosome"/>
</dbReference>
<name>A0AAJ5ZK64_9CHLR</name>
<sequence>MANFNFIQMADPQVGMFDRFSGMDPEAAEFLRKNGLNVKDAPKSEGLKQDRANLTTAIDQFEEIKPEFVVVCGDMVDTAGDENEIALIRETLGAYGEDTPVHWVPGNHDIGVNNLIPDSESTAKYRAEFGADYYSFDHAESKFIILNSVLLDRPQNLLDEHKTQMDFLGDTLRSRDSKESEHVIAFMHHPLFLNNAEEPDVDFDWAPSPPNQPDGYWTIPLERRAPVVKLLREAKVQTVFAGHWHRNHEASDDGLDVVVTSALGYPLGNDPSGYRMVSIADGKLSHEYRGL</sequence>
<gene>
    <name evidence="2" type="ORF">GKO46_00690</name>
    <name evidence="3" type="ORF">GKO48_08535</name>
</gene>
<proteinExistence type="predicted"/>
<dbReference type="InterPro" id="IPR029052">
    <property type="entry name" value="Metallo-depent_PP-like"/>
</dbReference>
<dbReference type="EMBL" id="WMBE01000001">
    <property type="protein sequence ID" value="MDG0865588.1"/>
    <property type="molecule type" value="Genomic_DNA"/>
</dbReference>
<dbReference type="Proteomes" id="UP001321249">
    <property type="component" value="Unassembled WGS sequence"/>
</dbReference>
<dbReference type="PANTHER" id="PTHR43143:SF1">
    <property type="entry name" value="SERINE_THREONINE-PROTEIN PHOSPHATASE CPPED1"/>
    <property type="match status" value="1"/>
</dbReference>
<dbReference type="InterPro" id="IPR051918">
    <property type="entry name" value="STPP_CPPED1"/>
</dbReference>
<reference evidence="4 5" key="1">
    <citation type="submission" date="2019-11" db="EMBL/GenBank/DDBJ databases">
        <authorList>
            <person name="Cho J.-C."/>
        </authorList>
    </citation>
    <scope>NUCLEOTIDE SEQUENCE [LARGE SCALE GENOMIC DNA]</scope>
    <source>
        <strain evidence="3 4">JH1073</strain>
        <strain evidence="2 5">JH702</strain>
    </source>
</reference>
<evidence type="ECO:0000313" key="2">
    <source>
        <dbReference type="EMBL" id="MDG0865588.1"/>
    </source>
</evidence>
<accession>A0AAJ5ZK64</accession>
<organism evidence="3 4">
    <name type="scientific">Candidatus Lucifugimonas marina</name>
    <dbReference type="NCBI Taxonomy" id="3038979"/>
    <lineage>
        <taxon>Bacteria</taxon>
        <taxon>Bacillati</taxon>
        <taxon>Chloroflexota</taxon>
        <taxon>Dehalococcoidia</taxon>
        <taxon>SAR202 cluster</taxon>
        <taxon>Candidatus Lucifugimonadales</taxon>
        <taxon>Candidatus Lucifugimonadaceae</taxon>
        <taxon>Candidatus Lucifugimonas</taxon>
    </lineage>
</organism>
<dbReference type="AlphaFoldDB" id="A0AAJ5ZK64"/>
<evidence type="ECO:0000313" key="4">
    <source>
        <dbReference type="Proteomes" id="UP001219901"/>
    </source>
</evidence>
<dbReference type="SUPFAM" id="SSF56300">
    <property type="entry name" value="Metallo-dependent phosphatases"/>
    <property type="match status" value="1"/>
</dbReference>
<dbReference type="EMBL" id="CP046147">
    <property type="protein sequence ID" value="WFG39663.1"/>
    <property type="molecule type" value="Genomic_DNA"/>
</dbReference>
<evidence type="ECO:0000313" key="5">
    <source>
        <dbReference type="Proteomes" id="UP001321249"/>
    </source>
</evidence>
<evidence type="ECO:0000313" key="3">
    <source>
        <dbReference type="EMBL" id="WFG39663.1"/>
    </source>
</evidence>
<dbReference type="PANTHER" id="PTHR43143">
    <property type="entry name" value="METALLOPHOSPHOESTERASE, CALCINEURIN SUPERFAMILY"/>
    <property type="match status" value="1"/>
</dbReference>
<dbReference type="InterPro" id="IPR004843">
    <property type="entry name" value="Calcineurin-like_PHP"/>
</dbReference>
<dbReference type="Pfam" id="PF00149">
    <property type="entry name" value="Metallophos"/>
    <property type="match status" value="1"/>
</dbReference>
<reference evidence="4" key="3">
    <citation type="submission" date="2023-06" db="EMBL/GenBank/DDBJ databases">
        <title>Pangenomics reveal diversification of enzyme families and niche specialization in globally abundant SAR202 bacteria.</title>
        <authorList>
            <person name="Saw J.H.W."/>
        </authorList>
    </citation>
    <scope>NUCLEOTIDE SEQUENCE [LARGE SCALE GENOMIC DNA]</scope>
    <source>
        <strain evidence="4">JH1073</strain>
    </source>
</reference>
<reference evidence="3" key="2">
    <citation type="journal article" date="2023" name="Nat. Commun.">
        <title>Cultivation of marine bacteria of the SAR202 clade.</title>
        <authorList>
            <person name="Lim Y."/>
            <person name="Seo J.H."/>
            <person name="Giovannoni S.J."/>
            <person name="Kang I."/>
            <person name="Cho J.C."/>
        </authorList>
    </citation>
    <scope>NUCLEOTIDE SEQUENCE</scope>
    <source>
        <strain evidence="3">JH1073</strain>
    </source>
</reference>
<dbReference type="GO" id="GO:0016787">
    <property type="term" value="F:hydrolase activity"/>
    <property type="evidence" value="ECO:0007669"/>
    <property type="project" value="InterPro"/>
</dbReference>
<dbReference type="RefSeq" id="WP_342841511.1">
    <property type="nucleotide sequence ID" value="NZ_CP046146.1"/>
</dbReference>
<dbReference type="Gene3D" id="3.60.21.10">
    <property type="match status" value="1"/>
</dbReference>